<evidence type="ECO:0000256" key="5">
    <source>
        <dbReference type="SAM" id="SignalP"/>
    </source>
</evidence>
<comment type="catalytic activity">
    <reaction evidence="3 4">
        <text>[thioredoxin]-disulfide + L-methionine + H2O = L-methionine (S)-S-oxide + [thioredoxin]-dithiol</text>
        <dbReference type="Rhea" id="RHEA:19993"/>
        <dbReference type="Rhea" id="RHEA-COMP:10698"/>
        <dbReference type="Rhea" id="RHEA-COMP:10700"/>
        <dbReference type="ChEBI" id="CHEBI:15377"/>
        <dbReference type="ChEBI" id="CHEBI:29950"/>
        <dbReference type="ChEBI" id="CHEBI:50058"/>
        <dbReference type="ChEBI" id="CHEBI:57844"/>
        <dbReference type="ChEBI" id="CHEBI:58772"/>
        <dbReference type="EC" id="1.8.4.11"/>
    </reaction>
</comment>
<comment type="similarity">
    <text evidence="4">Belongs to the MsrA Met sulfoxide reductase family.</text>
</comment>
<organism evidence="7 8">
    <name type="scientific">Caballeronia arationis</name>
    <dbReference type="NCBI Taxonomy" id="1777142"/>
    <lineage>
        <taxon>Bacteria</taxon>
        <taxon>Pseudomonadati</taxon>
        <taxon>Pseudomonadota</taxon>
        <taxon>Betaproteobacteria</taxon>
        <taxon>Burkholderiales</taxon>
        <taxon>Burkholderiaceae</taxon>
        <taxon>Caballeronia</taxon>
    </lineage>
</organism>
<dbReference type="HAMAP" id="MF_01401">
    <property type="entry name" value="MsrA"/>
    <property type="match status" value="1"/>
</dbReference>
<evidence type="ECO:0000256" key="4">
    <source>
        <dbReference type="HAMAP-Rule" id="MF_01401"/>
    </source>
</evidence>
<dbReference type="InterPro" id="IPR002569">
    <property type="entry name" value="Met_Sox_Rdtase_MsrA_dom"/>
</dbReference>
<comment type="function">
    <text evidence="4">Has an important function as a repair enzyme for proteins that have been inactivated by oxidation. Catalyzes the reversible oxidation-reduction of methionine sulfoxide in proteins to methionine.</text>
</comment>
<comment type="catalytic activity">
    <reaction evidence="2 4">
        <text>L-methionyl-[protein] + [thioredoxin]-disulfide + H2O = L-methionyl-(S)-S-oxide-[protein] + [thioredoxin]-dithiol</text>
        <dbReference type="Rhea" id="RHEA:14217"/>
        <dbReference type="Rhea" id="RHEA-COMP:10698"/>
        <dbReference type="Rhea" id="RHEA-COMP:10700"/>
        <dbReference type="Rhea" id="RHEA-COMP:12313"/>
        <dbReference type="Rhea" id="RHEA-COMP:12315"/>
        <dbReference type="ChEBI" id="CHEBI:15377"/>
        <dbReference type="ChEBI" id="CHEBI:16044"/>
        <dbReference type="ChEBI" id="CHEBI:29950"/>
        <dbReference type="ChEBI" id="CHEBI:44120"/>
        <dbReference type="ChEBI" id="CHEBI:50058"/>
        <dbReference type="EC" id="1.8.4.11"/>
    </reaction>
</comment>
<dbReference type="Pfam" id="PF01625">
    <property type="entry name" value="PMSR"/>
    <property type="match status" value="1"/>
</dbReference>
<feature type="active site" evidence="4">
    <location>
        <position position="63"/>
    </location>
</feature>
<dbReference type="PANTHER" id="PTHR43774">
    <property type="entry name" value="PEPTIDE METHIONINE SULFOXIDE REDUCTASE"/>
    <property type="match status" value="1"/>
</dbReference>
<evidence type="ECO:0000256" key="2">
    <source>
        <dbReference type="ARBA" id="ARBA00047806"/>
    </source>
</evidence>
<evidence type="ECO:0000313" key="8">
    <source>
        <dbReference type="Proteomes" id="UP000219522"/>
    </source>
</evidence>
<dbReference type="NCBIfam" id="TIGR00401">
    <property type="entry name" value="msrA"/>
    <property type="match status" value="1"/>
</dbReference>
<feature type="chain" id="PRO_5031241530" description="Peptide methionine sulfoxide reductase MsrA" evidence="5">
    <location>
        <begin position="29"/>
        <end position="240"/>
    </location>
</feature>
<keyword evidence="1 4" id="KW-0560">Oxidoreductase</keyword>
<reference evidence="7 8" key="1">
    <citation type="submission" date="2017-09" db="EMBL/GenBank/DDBJ databases">
        <authorList>
            <person name="Varghese N."/>
            <person name="Submissions S."/>
        </authorList>
    </citation>
    <scope>NUCLEOTIDE SEQUENCE [LARGE SCALE GENOMIC DNA]</scope>
    <source>
        <strain evidence="7 8">OK806</strain>
    </source>
</reference>
<protein>
    <recommendedName>
        <fullName evidence="4">Peptide methionine sulfoxide reductase MsrA</fullName>
        <shortName evidence="4">Protein-methionine-S-oxide reductase</shortName>
        <ecNumber evidence="4">1.8.4.11</ecNumber>
    </recommendedName>
    <alternativeName>
        <fullName evidence="4">Peptide-methionine (S)-S-oxide reductase</fullName>
        <shortName evidence="4">Peptide Met(O) reductase</shortName>
    </alternativeName>
</protein>
<dbReference type="Gene3D" id="3.30.1060.10">
    <property type="entry name" value="Peptide methionine sulphoxide reductase MsrA"/>
    <property type="match status" value="1"/>
</dbReference>
<gene>
    <name evidence="4" type="primary">msrA</name>
    <name evidence="7" type="ORF">SAMN05446927_2037</name>
</gene>
<proteinExistence type="inferred from homology"/>
<feature type="signal peptide" evidence="5">
    <location>
        <begin position="1"/>
        <end position="28"/>
    </location>
</feature>
<dbReference type="Proteomes" id="UP000219522">
    <property type="component" value="Unassembled WGS sequence"/>
</dbReference>
<evidence type="ECO:0000256" key="1">
    <source>
        <dbReference type="ARBA" id="ARBA00023002"/>
    </source>
</evidence>
<dbReference type="AlphaFoldDB" id="A0A7Z7N285"/>
<dbReference type="EMBL" id="OCSU01000001">
    <property type="protein sequence ID" value="SOE61039.1"/>
    <property type="molecule type" value="Genomic_DNA"/>
</dbReference>
<dbReference type="SUPFAM" id="SSF55068">
    <property type="entry name" value="Peptide methionine sulfoxide reductase"/>
    <property type="match status" value="1"/>
</dbReference>
<feature type="domain" description="Peptide methionine sulphoxide reductase MsrA" evidence="6">
    <location>
        <begin position="56"/>
        <end position="208"/>
    </location>
</feature>
<dbReference type="GO" id="GO:0008113">
    <property type="term" value="F:peptide-methionine (S)-S-oxide reductase activity"/>
    <property type="evidence" value="ECO:0007669"/>
    <property type="project" value="UniProtKB-UniRule"/>
</dbReference>
<keyword evidence="5" id="KW-0732">Signal</keyword>
<dbReference type="InterPro" id="IPR036509">
    <property type="entry name" value="Met_Sox_Rdtase_MsrA_sf"/>
</dbReference>
<evidence type="ECO:0000256" key="3">
    <source>
        <dbReference type="ARBA" id="ARBA00048782"/>
    </source>
</evidence>
<keyword evidence="8" id="KW-1185">Reference proteome</keyword>
<dbReference type="PANTHER" id="PTHR43774:SF1">
    <property type="entry name" value="PEPTIDE METHIONINE SULFOXIDE REDUCTASE MSRA 2"/>
    <property type="match status" value="1"/>
</dbReference>
<accession>A0A7Z7N285</accession>
<evidence type="ECO:0000313" key="7">
    <source>
        <dbReference type="EMBL" id="SOE61039.1"/>
    </source>
</evidence>
<dbReference type="EC" id="1.8.4.11" evidence="4"/>
<comment type="caution">
    <text evidence="7">The sequence shown here is derived from an EMBL/GenBank/DDBJ whole genome shotgun (WGS) entry which is preliminary data.</text>
</comment>
<sequence>MSTQFQARKPWFKAAGAAMLVVSVFALQRVANSTEEATKIAPPAQDERVSATHTATAVFAGGCFWGVQGVFQHVRGVKQVVSGYSGGAANTAHYEVVSEGDTGHAESVQVTYDPAQISYGRLLQVFFSVAHNPTELNYQGPDHGTQYRSAVFPLNAEQRTVANAYIAQLDASHAFHGKIVTRVEDFKGFYPAENYHQNYLTLHPDSGYIAINDLPKIDYLKQMFPDLYRDKAVLVANVSN</sequence>
<evidence type="ECO:0000259" key="6">
    <source>
        <dbReference type="Pfam" id="PF01625"/>
    </source>
</evidence>
<name>A0A7Z7N285_9BURK</name>